<dbReference type="SUPFAM" id="SSF52075">
    <property type="entry name" value="Outer arm dynein light chain 1"/>
    <property type="match status" value="1"/>
</dbReference>
<keyword evidence="8" id="KW-0325">Glycoprotein</keyword>
<proteinExistence type="predicted"/>
<evidence type="ECO:0000313" key="11">
    <source>
        <dbReference type="Proteomes" id="UP000069940"/>
    </source>
</evidence>
<dbReference type="PANTHER" id="PTHR24365:SF541">
    <property type="entry name" value="PROTEIN TOLL-RELATED"/>
    <property type="match status" value="1"/>
</dbReference>
<evidence type="ECO:0000256" key="2">
    <source>
        <dbReference type="ARBA" id="ARBA00022614"/>
    </source>
</evidence>
<feature type="signal peptide" evidence="9">
    <location>
        <begin position="1"/>
        <end position="19"/>
    </location>
</feature>
<keyword evidence="5" id="KW-0677">Repeat</keyword>
<dbReference type="RefSeq" id="XP_062702365.1">
    <property type="nucleotide sequence ID" value="XM_062846381.1"/>
</dbReference>
<evidence type="ECO:0000256" key="5">
    <source>
        <dbReference type="ARBA" id="ARBA00022737"/>
    </source>
</evidence>
<dbReference type="SMART" id="SM00369">
    <property type="entry name" value="LRR_TYP"/>
    <property type="match status" value="4"/>
</dbReference>
<sequence>MKRIAVILLLIITLDDIKSLYIPPSSIQNNAVKIHDFRLPADVGAIPNKERLLFYGAVVDMLPYNFTEHFDKCIFIQFESGSVKVIHINEKLTNTELLGTYTENVIIQKQKHYQLESFVCNIGKLARIPKNMNQLKKLNKLELSNNLIESVQMDQFDGLNHLKTIDLSSNNIKHIYSHGSVSLPLLTGLNLNFNHVQRFDVCSWNMPSLSFLELDHNNLIHFPVQHFRKLQFLYIDENPLNCAWKDSLLKSNTMISNLLSISCDEENVGSFGLDCSSRFTTIEERLSILDQQFSNMTENFQKIESRLENLGRKMIKQENVSNNIIESMYRIEIERASQIESLLDNLGRKMTEQENVSNNIVEAMYRMEMERASQIKKET</sequence>
<feature type="chain" id="PRO_5045153231" evidence="9">
    <location>
        <begin position="20"/>
        <end position="379"/>
    </location>
</feature>
<dbReference type="EnsemblMetazoa" id="AALFPA23_004573.R5609">
    <property type="protein sequence ID" value="AALFPA23_004573.P5609"/>
    <property type="gene ID" value="AALFPA23_004573"/>
</dbReference>
<comment type="subcellular location">
    <subcellularLocation>
        <location evidence="1">Membrane</location>
        <topology evidence="1">Single-pass membrane protein</topology>
    </subcellularLocation>
</comment>
<reference evidence="10" key="2">
    <citation type="submission" date="2025-05" db="UniProtKB">
        <authorList>
            <consortium name="EnsemblMetazoa"/>
        </authorList>
    </citation>
    <scope>IDENTIFICATION</scope>
    <source>
        <strain evidence="10">Foshan</strain>
    </source>
</reference>
<dbReference type="Gene3D" id="3.80.10.10">
    <property type="entry name" value="Ribonuclease Inhibitor"/>
    <property type="match status" value="1"/>
</dbReference>
<dbReference type="Proteomes" id="UP000069940">
    <property type="component" value="Unassembled WGS sequence"/>
</dbReference>
<evidence type="ECO:0000256" key="4">
    <source>
        <dbReference type="ARBA" id="ARBA00022729"/>
    </source>
</evidence>
<dbReference type="InterPro" id="IPR003591">
    <property type="entry name" value="Leu-rich_rpt_typical-subtyp"/>
</dbReference>
<dbReference type="GeneID" id="134285511"/>
<dbReference type="InterPro" id="IPR032675">
    <property type="entry name" value="LRR_dom_sf"/>
</dbReference>
<evidence type="ECO:0000256" key="1">
    <source>
        <dbReference type="ARBA" id="ARBA00004167"/>
    </source>
</evidence>
<organism evidence="10 11">
    <name type="scientific">Aedes albopictus</name>
    <name type="common">Asian tiger mosquito</name>
    <name type="synonym">Stegomyia albopicta</name>
    <dbReference type="NCBI Taxonomy" id="7160"/>
    <lineage>
        <taxon>Eukaryota</taxon>
        <taxon>Metazoa</taxon>
        <taxon>Ecdysozoa</taxon>
        <taxon>Arthropoda</taxon>
        <taxon>Hexapoda</taxon>
        <taxon>Insecta</taxon>
        <taxon>Pterygota</taxon>
        <taxon>Neoptera</taxon>
        <taxon>Endopterygota</taxon>
        <taxon>Diptera</taxon>
        <taxon>Nematocera</taxon>
        <taxon>Culicoidea</taxon>
        <taxon>Culicidae</taxon>
        <taxon>Culicinae</taxon>
        <taxon>Aedini</taxon>
        <taxon>Aedes</taxon>
        <taxon>Stegomyia</taxon>
    </lineage>
</organism>
<evidence type="ECO:0000256" key="7">
    <source>
        <dbReference type="ARBA" id="ARBA00023136"/>
    </source>
</evidence>
<accession>A0ABM1Y0K1</accession>
<evidence type="ECO:0000313" key="10">
    <source>
        <dbReference type="EnsemblMetazoa" id="AALFPA23_004573.P5609"/>
    </source>
</evidence>
<keyword evidence="3" id="KW-0812">Transmembrane</keyword>
<keyword evidence="7" id="KW-0472">Membrane</keyword>
<reference evidence="11" key="1">
    <citation type="journal article" date="2015" name="Proc. Natl. Acad. Sci. U.S.A.">
        <title>Genome sequence of the Asian Tiger mosquito, Aedes albopictus, reveals insights into its biology, genetics, and evolution.</title>
        <authorList>
            <person name="Chen X.G."/>
            <person name="Jiang X."/>
            <person name="Gu J."/>
            <person name="Xu M."/>
            <person name="Wu Y."/>
            <person name="Deng Y."/>
            <person name="Zhang C."/>
            <person name="Bonizzoni M."/>
            <person name="Dermauw W."/>
            <person name="Vontas J."/>
            <person name="Armbruster P."/>
            <person name="Huang X."/>
            <person name="Yang Y."/>
            <person name="Zhang H."/>
            <person name="He W."/>
            <person name="Peng H."/>
            <person name="Liu Y."/>
            <person name="Wu K."/>
            <person name="Chen J."/>
            <person name="Lirakis M."/>
            <person name="Topalis P."/>
            <person name="Van Leeuwen T."/>
            <person name="Hall A.B."/>
            <person name="Jiang X."/>
            <person name="Thorpe C."/>
            <person name="Mueller R.L."/>
            <person name="Sun C."/>
            <person name="Waterhouse R.M."/>
            <person name="Yan G."/>
            <person name="Tu Z.J."/>
            <person name="Fang X."/>
            <person name="James A.A."/>
        </authorList>
    </citation>
    <scope>NUCLEOTIDE SEQUENCE [LARGE SCALE GENOMIC DNA]</scope>
    <source>
        <strain evidence="11">Foshan</strain>
    </source>
</reference>
<dbReference type="Pfam" id="PF13855">
    <property type="entry name" value="LRR_8"/>
    <property type="match status" value="1"/>
</dbReference>
<dbReference type="PANTHER" id="PTHR24365">
    <property type="entry name" value="TOLL-LIKE RECEPTOR"/>
    <property type="match status" value="1"/>
</dbReference>
<keyword evidence="11" id="KW-1185">Reference proteome</keyword>
<dbReference type="PROSITE" id="PS51450">
    <property type="entry name" value="LRR"/>
    <property type="match status" value="1"/>
</dbReference>
<name>A0ABM1Y0K1_AEDAL</name>
<keyword evidence="2" id="KW-0433">Leucine-rich repeat</keyword>
<evidence type="ECO:0000256" key="6">
    <source>
        <dbReference type="ARBA" id="ARBA00022989"/>
    </source>
</evidence>
<keyword evidence="6" id="KW-1133">Transmembrane helix</keyword>
<evidence type="ECO:0000256" key="8">
    <source>
        <dbReference type="ARBA" id="ARBA00023180"/>
    </source>
</evidence>
<keyword evidence="4 9" id="KW-0732">Signal</keyword>
<protein>
    <submittedName>
        <fullName evidence="10">Uncharacterized protein</fullName>
    </submittedName>
</protein>
<evidence type="ECO:0000256" key="3">
    <source>
        <dbReference type="ARBA" id="ARBA00022692"/>
    </source>
</evidence>
<dbReference type="InterPro" id="IPR001611">
    <property type="entry name" value="Leu-rich_rpt"/>
</dbReference>
<evidence type="ECO:0000256" key="9">
    <source>
        <dbReference type="SAM" id="SignalP"/>
    </source>
</evidence>